<dbReference type="InterPro" id="IPR008928">
    <property type="entry name" value="6-hairpin_glycosidase_sf"/>
</dbReference>
<accession>A0A1V4H6Z1</accession>
<keyword evidence="3" id="KW-1185">Reference proteome</keyword>
<dbReference type="AlphaFoldDB" id="A0A1V4H6Z1"/>
<keyword evidence="1 2" id="KW-0378">Hydrolase</keyword>
<dbReference type="STRING" id="1469647.BC351_14305"/>
<dbReference type="Gene3D" id="1.50.10.10">
    <property type="match status" value="1"/>
</dbReference>
<dbReference type="EMBL" id="MBTG01000073">
    <property type="protein sequence ID" value="OPH46655.1"/>
    <property type="molecule type" value="Genomic_DNA"/>
</dbReference>
<dbReference type="Pfam" id="PF07470">
    <property type="entry name" value="Glyco_hydro_88"/>
    <property type="match status" value="1"/>
</dbReference>
<reference evidence="3" key="1">
    <citation type="submission" date="2016-07" db="EMBL/GenBank/DDBJ databases">
        <authorList>
            <person name="Florea S."/>
            <person name="Webb J.S."/>
            <person name="Jaromczyk J."/>
            <person name="Schardl C.L."/>
        </authorList>
    </citation>
    <scope>NUCLEOTIDE SEQUENCE [LARGE SCALE GENOMIC DNA]</scope>
    <source>
        <strain evidence="3">CY1</strain>
    </source>
</reference>
<organism evidence="2 3">
    <name type="scientific">Paenibacillus ferrarius</name>
    <dbReference type="NCBI Taxonomy" id="1469647"/>
    <lineage>
        <taxon>Bacteria</taxon>
        <taxon>Bacillati</taxon>
        <taxon>Bacillota</taxon>
        <taxon>Bacilli</taxon>
        <taxon>Bacillales</taxon>
        <taxon>Paenibacillaceae</taxon>
        <taxon>Paenibacillus</taxon>
    </lineage>
</organism>
<dbReference type="RefSeq" id="WP_208629928.1">
    <property type="nucleotide sequence ID" value="NZ_MBTG01000073.1"/>
</dbReference>
<gene>
    <name evidence="2" type="ORF">BC351_14305</name>
</gene>
<dbReference type="GO" id="GO:0016787">
    <property type="term" value="F:hydrolase activity"/>
    <property type="evidence" value="ECO:0007669"/>
    <property type="project" value="UniProtKB-KW"/>
</dbReference>
<name>A0A1V4H6Z1_9BACL</name>
<evidence type="ECO:0000256" key="1">
    <source>
        <dbReference type="ARBA" id="ARBA00022801"/>
    </source>
</evidence>
<comment type="caution">
    <text evidence="2">The sequence shown here is derived from an EMBL/GenBank/DDBJ whole genome shotgun (WGS) entry which is preliminary data.</text>
</comment>
<dbReference type="InterPro" id="IPR012341">
    <property type="entry name" value="6hp_glycosidase-like_sf"/>
</dbReference>
<evidence type="ECO:0000313" key="3">
    <source>
        <dbReference type="Proteomes" id="UP000190626"/>
    </source>
</evidence>
<sequence length="347" mass="38114">MTDRAPNLIEDEQRVERVKRALLSMQRFSWEQGVAAQAMLESGDSELAILLARDAVVRQDASGKLGVMNDGYSVTDSAANGEAVAYAAKHTGDPMFVQAEASMLEWLLHQAPRTEEGILHHVVDKPQVWIDSFYMAPPFLAVCGYYQEAVRQVDGYWKLLWDPEARLFSHIWDDGAKSFVRKAHWGVGNGWAAAGMVRVLDSLPDSMKAERNRISGYLLETIDGCLLHMREDGLFHDVMDDAETFVETNAAQMLSYTIYRAIGMGLLGNGYARYADGMRRAVHGRVDSDGLVQGSCAAPFFDRPGTAPESQAFFMLMESAARSFALLSANRAGEAGASTENGKGGES</sequence>
<evidence type="ECO:0000313" key="2">
    <source>
        <dbReference type="EMBL" id="OPH46655.1"/>
    </source>
</evidence>
<dbReference type="PANTHER" id="PTHR41814">
    <property type="entry name" value="EXPRESSED PROTEIN"/>
    <property type="match status" value="1"/>
</dbReference>
<proteinExistence type="predicted"/>
<protein>
    <submittedName>
        <fullName evidence="2">Glycosyl hydrolase</fullName>
    </submittedName>
</protein>
<dbReference type="GO" id="GO:0005975">
    <property type="term" value="P:carbohydrate metabolic process"/>
    <property type="evidence" value="ECO:0007669"/>
    <property type="project" value="InterPro"/>
</dbReference>
<dbReference type="PANTHER" id="PTHR41814:SF1">
    <property type="entry name" value="CELLULASE"/>
    <property type="match status" value="1"/>
</dbReference>
<dbReference type="InterPro" id="IPR010905">
    <property type="entry name" value="Glyco_hydro_88"/>
</dbReference>
<dbReference type="SUPFAM" id="SSF48208">
    <property type="entry name" value="Six-hairpin glycosidases"/>
    <property type="match status" value="1"/>
</dbReference>
<dbReference type="Proteomes" id="UP000190626">
    <property type="component" value="Unassembled WGS sequence"/>
</dbReference>